<proteinExistence type="predicted"/>
<accession>A0A6G1DEB4</accession>
<name>A0A6G1DEB4_9ORYZ</name>
<evidence type="ECO:0000313" key="1">
    <source>
        <dbReference type="EMBL" id="KAF0911165.1"/>
    </source>
</evidence>
<reference evidence="1 2" key="1">
    <citation type="submission" date="2019-11" db="EMBL/GenBank/DDBJ databases">
        <title>Whole genome sequence of Oryza granulata.</title>
        <authorList>
            <person name="Li W."/>
        </authorList>
    </citation>
    <scope>NUCLEOTIDE SEQUENCE [LARGE SCALE GENOMIC DNA]</scope>
    <source>
        <strain evidence="2">cv. Menghai</strain>
        <tissue evidence="1">Leaf</tissue>
    </source>
</reference>
<dbReference type="EMBL" id="SPHZ02000006">
    <property type="protein sequence ID" value="KAF0911165.1"/>
    <property type="molecule type" value="Genomic_DNA"/>
</dbReference>
<keyword evidence="2" id="KW-1185">Reference proteome</keyword>
<organism evidence="1 2">
    <name type="scientific">Oryza meyeriana var. granulata</name>
    <dbReference type="NCBI Taxonomy" id="110450"/>
    <lineage>
        <taxon>Eukaryota</taxon>
        <taxon>Viridiplantae</taxon>
        <taxon>Streptophyta</taxon>
        <taxon>Embryophyta</taxon>
        <taxon>Tracheophyta</taxon>
        <taxon>Spermatophyta</taxon>
        <taxon>Magnoliopsida</taxon>
        <taxon>Liliopsida</taxon>
        <taxon>Poales</taxon>
        <taxon>Poaceae</taxon>
        <taxon>BOP clade</taxon>
        <taxon>Oryzoideae</taxon>
        <taxon>Oryzeae</taxon>
        <taxon>Oryzinae</taxon>
        <taxon>Oryza</taxon>
        <taxon>Oryza meyeriana</taxon>
    </lineage>
</organism>
<dbReference type="AlphaFoldDB" id="A0A6G1DEB4"/>
<comment type="caution">
    <text evidence="1">The sequence shown here is derived from an EMBL/GenBank/DDBJ whole genome shotgun (WGS) entry which is preliminary data.</text>
</comment>
<sequence length="72" mass="8265">MLEVAEIDLLMKENDIGVFESNSGDEGDDTLTAYYSENESDPEVDSDDDSYMHLNLPIKQFRNSGIGFFWFF</sequence>
<gene>
    <name evidence="1" type="ORF">E2562_007943</name>
</gene>
<protein>
    <submittedName>
        <fullName evidence="1">Uncharacterized protein</fullName>
    </submittedName>
</protein>
<dbReference type="Proteomes" id="UP000479710">
    <property type="component" value="Unassembled WGS sequence"/>
</dbReference>
<evidence type="ECO:0000313" key="2">
    <source>
        <dbReference type="Proteomes" id="UP000479710"/>
    </source>
</evidence>